<feature type="domain" description="ABC transmembrane type-1" evidence="13">
    <location>
        <begin position="23"/>
        <end position="315"/>
    </location>
</feature>
<feature type="domain" description="ABC transporter" evidence="12">
    <location>
        <begin position="361"/>
        <end position="595"/>
    </location>
</feature>
<accession>A0A327K507</accession>
<proteinExistence type="inferred from homology"/>
<comment type="similarity">
    <text evidence="2">Belongs to the ABC transporter superfamily.</text>
</comment>
<dbReference type="PROSITE" id="PS50929">
    <property type="entry name" value="ABC_TM1F"/>
    <property type="match status" value="1"/>
</dbReference>
<name>A0A327K507_9BRAD</name>
<dbReference type="RefSeq" id="WP_111359247.1">
    <property type="nucleotide sequence ID" value="NZ_NHSK01000076.1"/>
</dbReference>
<dbReference type="GO" id="GO:0042883">
    <property type="term" value="P:cysteine transport"/>
    <property type="evidence" value="ECO:0007669"/>
    <property type="project" value="InterPro"/>
</dbReference>
<dbReference type="PROSITE" id="PS00211">
    <property type="entry name" value="ABC_TRANSPORTER_1"/>
    <property type="match status" value="1"/>
</dbReference>
<dbReference type="NCBIfam" id="TIGR02857">
    <property type="entry name" value="CydD"/>
    <property type="match status" value="1"/>
</dbReference>
<evidence type="ECO:0000256" key="6">
    <source>
        <dbReference type="ARBA" id="ARBA00022741"/>
    </source>
</evidence>
<evidence type="ECO:0000256" key="9">
    <source>
        <dbReference type="ARBA" id="ARBA00023136"/>
    </source>
</evidence>
<protein>
    <submittedName>
        <fullName evidence="14">Thiol reductant ABC exporter subunit CydD</fullName>
    </submittedName>
</protein>
<evidence type="ECO:0000313" key="15">
    <source>
        <dbReference type="Proteomes" id="UP000248863"/>
    </source>
</evidence>
<dbReference type="InterPro" id="IPR003593">
    <property type="entry name" value="AAA+_ATPase"/>
</dbReference>
<organism evidence="14 15">
    <name type="scientific">Rhodoplanes elegans</name>
    <dbReference type="NCBI Taxonomy" id="29408"/>
    <lineage>
        <taxon>Bacteria</taxon>
        <taxon>Pseudomonadati</taxon>
        <taxon>Pseudomonadota</taxon>
        <taxon>Alphaproteobacteria</taxon>
        <taxon>Hyphomicrobiales</taxon>
        <taxon>Nitrobacteraceae</taxon>
        <taxon>Rhodoplanes</taxon>
    </lineage>
</organism>
<keyword evidence="3" id="KW-0813">Transport</keyword>
<dbReference type="GO" id="GO:0016887">
    <property type="term" value="F:ATP hydrolysis activity"/>
    <property type="evidence" value="ECO:0007669"/>
    <property type="project" value="InterPro"/>
</dbReference>
<dbReference type="GO" id="GO:0140359">
    <property type="term" value="F:ABC-type transporter activity"/>
    <property type="evidence" value="ECO:0007669"/>
    <property type="project" value="InterPro"/>
</dbReference>
<dbReference type="Gene3D" id="1.20.1560.10">
    <property type="entry name" value="ABC transporter type 1, transmembrane domain"/>
    <property type="match status" value="1"/>
</dbReference>
<dbReference type="CDD" id="cd18584">
    <property type="entry name" value="ABC_6TM_AarD_CydD"/>
    <property type="match status" value="1"/>
</dbReference>
<dbReference type="SUPFAM" id="SSF52540">
    <property type="entry name" value="P-loop containing nucleoside triphosphate hydrolases"/>
    <property type="match status" value="1"/>
</dbReference>
<feature type="transmembrane region" description="Helical" evidence="11">
    <location>
        <begin position="147"/>
        <end position="165"/>
    </location>
</feature>
<feature type="transmembrane region" description="Helical" evidence="11">
    <location>
        <begin position="69"/>
        <end position="90"/>
    </location>
</feature>
<dbReference type="PROSITE" id="PS50893">
    <property type="entry name" value="ABC_TRANSPORTER_2"/>
    <property type="match status" value="1"/>
</dbReference>
<evidence type="ECO:0000256" key="2">
    <source>
        <dbReference type="ARBA" id="ARBA00005417"/>
    </source>
</evidence>
<reference evidence="14 15" key="1">
    <citation type="submission" date="2017-07" db="EMBL/GenBank/DDBJ databases">
        <title>Draft Genome Sequences of Select Purple Nonsulfur Bacteria.</title>
        <authorList>
            <person name="Lasarre B."/>
            <person name="Mckinlay J.B."/>
        </authorList>
    </citation>
    <scope>NUCLEOTIDE SEQUENCE [LARGE SCALE GENOMIC DNA]</scope>
    <source>
        <strain evidence="14 15">DSM 11907</strain>
    </source>
</reference>
<dbReference type="InterPro" id="IPR003439">
    <property type="entry name" value="ABC_transporter-like_ATP-bd"/>
</dbReference>
<evidence type="ECO:0000259" key="12">
    <source>
        <dbReference type="PROSITE" id="PS50893"/>
    </source>
</evidence>
<comment type="caution">
    <text evidence="14">The sequence shown here is derived from an EMBL/GenBank/DDBJ whole genome shotgun (WGS) entry which is preliminary data.</text>
</comment>
<keyword evidence="5 11" id="KW-0812">Transmembrane</keyword>
<dbReference type="InterPro" id="IPR014216">
    <property type="entry name" value="ABC_transptr_CydD"/>
</dbReference>
<dbReference type="InterPro" id="IPR011527">
    <property type="entry name" value="ABC1_TM_dom"/>
</dbReference>
<keyword evidence="4" id="KW-1003">Cell membrane</keyword>
<feature type="transmembrane region" description="Helical" evidence="11">
    <location>
        <begin position="171"/>
        <end position="190"/>
    </location>
</feature>
<dbReference type="InterPro" id="IPR017871">
    <property type="entry name" value="ABC_transporter-like_CS"/>
</dbReference>
<dbReference type="SUPFAM" id="SSF90123">
    <property type="entry name" value="ABC transporter transmembrane region"/>
    <property type="match status" value="1"/>
</dbReference>
<feature type="region of interest" description="Disordered" evidence="10">
    <location>
        <begin position="336"/>
        <end position="356"/>
    </location>
</feature>
<keyword evidence="6" id="KW-0547">Nucleotide-binding</keyword>
<dbReference type="FunFam" id="3.40.50.300:FF:000299">
    <property type="entry name" value="ABC transporter ATP-binding protein/permease"/>
    <property type="match status" value="1"/>
</dbReference>
<dbReference type="Proteomes" id="UP000248863">
    <property type="component" value="Unassembled WGS sequence"/>
</dbReference>
<evidence type="ECO:0000256" key="5">
    <source>
        <dbReference type="ARBA" id="ARBA00022692"/>
    </source>
</evidence>
<dbReference type="PANTHER" id="PTHR24221">
    <property type="entry name" value="ATP-BINDING CASSETTE SUB-FAMILY B"/>
    <property type="match status" value="1"/>
</dbReference>
<evidence type="ECO:0000259" key="13">
    <source>
        <dbReference type="PROSITE" id="PS50929"/>
    </source>
</evidence>
<evidence type="ECO:0000256" key="4">
    <source>
        <dbReference type="ARBA" id="ARBA00022475"/>
    </source>
</evidence>
<dbReference type="EMBL" id="NPEU01000342">
    <property type="protein sequence ID" value="RAI33769.1"/>
    <property type="molecule type" value="Genomic_DNA"/>
</dbReference>
<keyword evidence="7" id="KW-0067">ATP-binding</keyword>
<evidence type="ECO:0000256" key="10">
    <source>
        <dbReference type="SAM" id="MobiDB-lite"/>
    </source>
</evidence>
<dbReference type="Pfam" id="PF00664">
    <property type="entry name" value="ABC_membrane"/>
    <property type="match status" value="1"/>
</dbReference>
<dbReference type="AlphaFoldDB" id="A0A327K507"/>
<keyword evidence="8 11" id="KW-1133">Transmembrane helix</keyword>
<feature type="transmembrane region" description="Helical" evidence="11">
    <location>
        <begin position="252"/>
        <end position="280"/>
    </location>
</feature>
<dbReference type="GO" id="GO:0005886">
    <property type="term" value="C:plasma membrane"/>
    <property type="evidence" value="ECO:0007669"/>
    <property type="project" value="UniProtKB-SubCell"/>
</dbReference>
<dbReference type="InterPro" id="IPR039421">
    <property type="entry name" value="Type_1_exporter"/>
</dbReference>
<evidence type="ECO:0000256" key="7">
    <source>
        <dbReference type="ARBA" id="ARBA00022840"/>
    </source>
</evidence>
<evidence type="ECO:0000313" key="14">
    <source>
        <dbReference type="EMBL" id="RAI33769.1"/>
    </source>
</evidence>
<sequence length="604" mass="64075">MTARAETTYLRGLRPIARRELRLAIAAGLLGGIAVVAQAWLVATILHDGLFEGRVTESLRITEPLGDSLALPFVLLVAVVLLRAAAAWAADRFGFSAAMRVVPALRAALLAKLDRAGPAGLAERPSGEIVAILSEAARGVEPFFSRYLPAVVQAAVIPLGIVLVVAPLDWISALAFAVTAPLIPVFMVLIGKGAEALNQRQWGRMQRMSGHLLDAIQGLPTLRAYNAGARMIEAVAAAADAYRRDTMAVLRLAFLSALTLEFFATMSIAIVAVLIGFRLLWGDMSYQHGLFVLLLAPEFYLPLRAMGTAYHARMEALGAAERLVAFEAMPDLARAGRRAGPTEPAPRAQSLHAPSSAGTAVAFHDVRLAYPDGRVALDGVTLDVAAGETIAIVGASGAGKSSLLALLMGFVRPSSGRVLIDGRDLDDLDLAGFRRRIAYIPQRPRLFTGTVAANIALGDPAPDRDRILQAARAAAIAERIAALPDGFDTLVGSGGHALSGGEAQRLGLARAFYREAPLVLLDEPTAHLDAETEAVVQRSLARLRESRTMLVIAHRLATLRHADRIVVMESGRIAEAGSEAELRAADGRFAALVRSAGFVPGWMG</sequence>
<dbReference type="Pfam" id="PF00005">
    <property type="entry name" value="ABC_tran"/>
    <property type="match status" value="1"/>
</dbReference>
<evidence type="ECO:0000256" key="11">
    <source>
        <dbReference type="SAM" id="Phobius"/>
    </source>
</evidence>
<evidence type="ECO:0000256" key="3">
    <source>
        <dbReference type="ARBA" id="ARBA00022448"/>
    </source>
</evidence>
<gene>
    <name evidence="14" type="primary">cydD</name>
    <name evidence="14" type="ORF">CH338_22035</name>
</gene>
<comment type="subcellular location">
    <subcellularLocation>
        <location evidence="1">Cell membrane</location>
        <topology evidence="1">Multi-pass membrane protein</topology>
    </subcellularLocation>
</comment>
<evidence type="ECO:0000256" key="8">
    <source>
        <dbReference type="ARBA" id="ARBA00022989"/>
    </source>
</evidence>
<dbReference type="Gene3D" id="3.40.50.300">
    <property type="entry name" value="P-loop containing nucleotide triphosphate hydrolases"/>
    <property type="match status" value="1"/>
</dbReference>
<keyword evidence="15" id="KW-1185">Reference proteome</keyword>
<feature type="transmembrane region" description="Helical" evidence="11">
    <location>
        <begin position="21"/>
        <end position="43"/>
    </location>
</feature>
<dbReference type="InterPro" id="IPR036640">
    <property type="entry name" value="ABC1_TM_sf"/>
</dbReference>
<keyword evidence="9 11" id="KW-0472">Membrane</keyword>
<dbReference type="GO" id="GO:0005524">
    <property type="term" value="F:ATP binding"/>
    <property type="evidence" value="ECO:0007669"/>
    <property type="project" value="UniProtKB-KW"/>
</dbReference>
<dbReference type="SMART" id="SM00382">
    <property type="entry name" value="AAA"/>
    <property type="match status" value="1"/>
</dbReference>
<dbReference type="PANTHER" id="PTHR24221:SF590">
    <property type="entry name" value="COMPONENT LINKED WITH THE ASSEMBLY OF CYTOCHROME' TRANSPORT TRANSMEMBRANE ATP-BINDING PROTEIN ABC TRANSPORTER CYDD-RELATED"/>
    <property type="match status" value="1"/>
</dbReference>
<evidence type="ECO:0000256" key="1">
    <source>
        <dbReference type="ARBA" id="ARBA00004651"/>
    </source>
</evidence>
<dbReference type="InterPro" id="IPR027417">
    <property type="entry name" value="P-loop_NTPase"/>
</dbReference>
<dbReference type="OrthoDB" id="9806127at2"/>